<feature type="domain" description="Pyrroline-5-carboxylate reductase catalytic N-terminal" evidence="1">
    <location>
        <begin position="5"/>
        <end position="81"/>
    </location>
</feature>
<dbReference type="Pfam" id="PF03807">
    <property type="entry name" value="F420_oxidored"/>
    <property type="match status" value="1"/>
</dbReference>
<dbReference type="Pfam" id="PF10728">
    <property type="entry name" value="DUF2520"/>
    <property type="match status" value="1"/>
</dbReference>
<dbReference type="Proteomes" id="UP001163821">
    <property type="component" value="Unassembled WGS sequence"/>
</dbReference>
<keyword evidence="4" id="KW-1185">Reference proteome</keyword>
<dbReference type="Gene3D" id="3.40.50.720">
    <property type="entry name" value="NAD(P)-binding Rossmann-like Domain"/>
    <property type="match status" value="1"/>
</dbReference>
<reference evidence="3" key="1">
    <citation type="submission" date="2022-10" db="EMBL/GenBank/DDBJ databases">
        <title>Gaoshiqiia sediminis gen. nov., sp. nov., isolated from coastal sediment.</title>
        <authorList>
            <person name="Yu W.X."/>
            <person name="Mu D.S."/>
            <person name="Du J.Z."/>
            <person name="Liang Y.Q."/>
        </authorList>
    </citation>
    <scope>NUCLEOTIDE SEQUENCE</scope>
    <source>
        <strain evidence="3">A06</strain>
    </source>
</reference>
<evidence type="ECO:0000259" key="1">
    <source>
        <dbReference type="Pfam" id="PF03807"/>
    </source>
</evidence>
<comment type="caution">
    <text evidence="3">The sequence shown here is derived from an EMBL/GenBank/DDBJ whole genome shotgun (WGS) entry which is preliminary data.</text>
</comment>
<dbReference type="AlphaFoldDB" id="A0AA41Y7P2"/>
<dbReference type="InterPro" id="IPR018931">
    <property type="entry name" value="DUF2520"/>
</dbReference>
<dbReference type="InterPro" id="IPR036291">
    <property type="entry name" value="NAD(P)-bd_dom_sf"/>
</dbReference>
<feature type="domain" description="DUF2520" evidence="2">
    <location>
        <begin position="127"/>
        <end position="250"/>
    </location>
</feature>
<dbReference type="InterPro" id="IPR028939">
    <property type="entry name" value="P5C_Rdtase_cat_N"/>
</dbReference>
<dbReference type="EMBL" id="JAPAAF010000067">
    <property type="protein sequence ID" value="MCW0484956.1"/>
    <property type="molecule type" value="Genomic_DNA"/>
</dbReference>
<protein>
    <submittedName>
        <fullName evidence="3">DUF2520 domain-containing protein</fullName>
    </submittedName>
</protein>
<dbReference type="SUPFAM" id="SSF51735">
    <property type="entry name" value="NAD(P)-binding Rossmann-fold domains"/>
    <property type="match status" value="1"/>
</dbReference>
<accession>A0AA41Y7P2</accession>
<evidence type="ECO:0000259" key="2">
    <source>
        <dbReference type="Pfam" id="PF10728"/>
    </source>
</evidence>
<dbReference type="InterPro" id="IPR008927">
    <property type="entry name" value="6-PGluconate_DH-like_C_sf"/>
</dbReference>
<sequence>MMIRTITLIGAGNLATQTGKALKKAGLEIRQVYSRTEQSARELADLLTTTFTHKTEEIDLSADLVLVAVKDDAIEEVLACLDCRQTLLAHTAGSVPMQLLEKHTNRFGVFYPLQTFSKKRDVDFSEIPICLEANSAETLNELKELAFRISGHVQEIDSAKRKILHLAAVFSCNFVNHFYYLGDQLLEQHQLNFDLLKPLIRETAGKVMELRPFDAQTGPAKRFDETIINNHLSLLGNQPELAEIYNFVSGSIFQAHKNS</sequence>
<organism evidence="3 4">
    <name type="scientific">Gaoshiqia sediminis</name>
    <dbReference type="NCBI Taxonomy" id="2986998"/>
    <lineage>
        <taxon>Bacteria</taxon>
        <taxon>Pseudomonadati</taxon>
        <taxon>Bacteroidota</taxon>
        <taxon>Bacteroidia</taxon>
        <taxon>Marinilabiliales</taxon>
        <taxon>Prolixibacteraceae</taxon>
        <taxon>Gaoshiqia</taxon>
    </lineage>
</organism>
<name>A0AA41Y7P2_9BACT</name>
<dbReference type="Gene3D" id="1.10.1040.20">
    <property type="entry name" value="ProC-like, C-terminal domain"/>
    <property type="match status" value="1"/>
</dbReference>
<dbReference type="PANTHER" id="PTHR40459">
    <property type="entry name" value="CONSERVED HYPOTHETICAL ALANINE AND LEUCINE RICH PROTEIN"/>
    <property type="match status" value="1"/>
</dbReference>
<evidence type="ECO:0000313" key="4">
    <source>
        <dbReference type="Proteomes" id="UP001163821"/>
    </source>
</evidence>
<proteinExistence type="predicted"/>
<dbReference type="SUPFAM" id="SSF48179">
    <property type="entry name" value="6-phosphogluconate dehydrogenase C-terminal domain-like"/>
    <property type="match status" value="1"/>
</dbReference>
<dbReference type="PANTHER" id="PTHR40459:SF1">
    <property type="entry name" value="CONSERVED HYPOTHETICAL ALANINE AND LEUCINE RICH PROTEIN"/>
    <property type="match status" value="1"/>
</dbReference>
<gene>
    <name evidence="3" type="ORF">N2K84_19640</name>
</gene>
<dbReference type="RefSeq" id="WP_282593542.1">
    <property type="nucleotide sequence ID" value="NZ_JAPAAF010000067.1"/>
</dbReference>
<dbReference type="InterPro" id="IPR037108">
    <property type="entry name" value="TM1727-like_C_sf"/>
</dbReference>
<evidence type="ECO:0000313" key="3">
    <source>
        <dbReference type="EMBL" id="MCW0484956.1"/>
    </source>
</evidence>